<dbReference type="GO" id="GO:0004497">
    <property type="term" value="F:monooxygenase activity"/>
    <property type="evidence" value="ECO:0007669"/>
    <property type="project" value="UniProtKB-ARBA"/>
</dbReference>
<dbReference type="InterPro" id="IPR017941">
    <property type="entry name" value="Rieske_2Fe-2S"/>
</dbReference>
<dbReference type="PANTHER" id="PTHR21266:SF60">
    <property type="entry name" value="3-KETOSTEROID-9-ALPHA-MONOOXYGENASE, OXYGENASE COMPONENT"/>
    <property type="match status" value="1"/>
</dbReference>
<gene>
    <name evidence="8" type="ORF">A5760_17605</name>
</gene>
<accession>A0A1A0VD62</accession>
<dbReference type="GO" id="GO:0051537">
    <property type="term" value="F:2 iron, 2 sulfur cluster binding"/>
    <property type="evidence" value="ECO:0007669"/>
    <property type="project" value="UniProtKB-KW"/>
</dbReference>
<keyword evidence="4" id="KW-0408">Iron</keyword>
<evidence type="ECO:0000256" key="1">
    <source>
        <dbReference type="ARBA" id="ARBA00022714"/>
    </source>
</evidence>
<evidence type="ECO:0000313" key="8">
    <source>
        <dbReference type="EMBL" id="OBB81149.1"/>
    </source>
</evidence>
<evidence type="ECO:0000256" key="2">
    <source>
        <dbReference type="ARBA" id="ARBA00022723"/>
    </source>
</evidence>
<evidence type="ECO:0000256" key="4">
    <source>
        <dbReference type="ARBA" id="ARBA00023004"/>
    </source>
</evidence>
<sequence length="305" mass="32579">MVNRWQHFEDRIRSTGLAVRTALGRQAWLDRPSYRLEHALTFLFAAMGRHRDRVSNALHGTWLGHPLHPALTSVPTGAVATTLVMDAASVLSGGAARLREGSRFALGVALAGSVGAAATGVTDWQHTHEQSRRIGLVHGAVNAIATGLYAASWWDRRRGRDRRAMASSALGYGLTLGSGYLGGALVFGSGIGVDRSGARLGGDRWTPVLPAAALDGQPQRVAVDGVGMVLYRNDGQVVAVGEHCPHLGAPMSDGWIDRGRIVCPWHGSRFACQSGEVLRGPATAALPHYPVRIRDGRIEVHGMMK</sequence>
<keyword evidence="3" id="KW-0560">Oxidoreductase</keyword>
<dbReference type="Proteomes" id="UP000091914">
    <property type="component" value="Unassembled WGS sequence"/>
</dbReference>
<dbReference type="Gene3D" id="2.102.10.10">
    <property type="entry name" value="Rieske [2Fe-2S] iron-sulphur domain"/>
    <property type="match status" value="1"/>
</dbReference>
<protein>
    <submittedName>
        <fullName evidence="8">(2Fe-2S)-binding protein</fullName>
    </submittedName>
</protein>
<reference evidence="8 9" key="1">
    <citation type="submission" date="2016-06" db="EMBL/GenBank/DDBJ databases">
        <authorList>
            <person name="Kjaerup R.B."/>
            <person name="Dalgaard T.S."/>
            <person name="Juul-Madsen H.R."/>
        </authorList>
    </citation>
    <scope>NUCLEOTIDE SEQUENCE [LARGE SCALE GENOMIC DNA]</scope>
    <source>
        <strain evidence="8 9">852002-51834_SCH5396731</strain>
    </source>
</reference>
<keyword evidence="5" id="KW-0411">Iron-sulfur</keyword>
<keyword evidence="6" id="KW-0472">Membrane</keyword>
<dbReference type="SUPFAM" id="SSF50022">
    <property type="entry name" value="ISP domain"/>
    <property type="match status" value="1"/>
</dbReference>
<dbReference type="InterPro" id="IPR019251">
    <property type="entry name" value="DUF2231_TM"/>
</dbReference>
<feature type="transmembrane region" description="Helical" evidence="6">
    <location>
        <begin position="104"/>
        <end position="122"/>
    </location>
</feature>
<evidence type="ECO:0000313" key="9">
    <source>
        <dbReference type="Proteomes" id="UP000091914"/>
    </source>
</evidence>
<evidence type="ECO:0000259" key="7">
    <source>
        <dbReference type="PROSITE" id="PS51296"/>
    </source>
</evidence>
<feature type="domain" description="Rieske" evidence="7">
    <location>
        <begin position="205"/>
        <end position="300"/>
    </location>
</feature>
<dbReference type="PROSITE" id="PS51296">
    <property type="entry name" value="RIESKE"/>
    <property type="match status" value="1"/>
</dbReference>
<proteinExistence type="predicted"/>
<evidence type="ECO:0000256" key="5">
    <source>
        <dbReference type="ARBA" id="ARBA00023014"/>
    </source>
</evidence>
<dbReference type="InterPro" id="IPR050584">
    <property type="entry name" value="Cholesterol_7-desaturase"/>
</dbReference>
<dbReference type="Pfam" id="PF00355">
    <property type="entry name" value="Rieske"/>
    <property type="match status" value="1"/>
</dbReference>
<dbReference type="EMBL" id="LZSX01000080">
    <property type="protein sequence ID" value="OBB81149.1"/>
    <property type="molecule type" value="Genomic_DNA"/>
</dbReference>
<evidence type="ECO:0000256" key="6">
    <source>
        <dbReference type="SAM" id="Phobius"/>
    </source>
</evidence>
<dbReference type="PANTHER" id="PTHR21266">
    <property type="entry name" value="IRON-SULFUR DOMAIN CONTAINING PROTEIN"/>
    <property type="match status" value="1"/>
</dbReference>
<keyword evidence="1" id="KW-0001">2Fe-2S</keyword>
<dbReference type="Pfam" id="PF09990">
    <property type="entry name" value="DUF2231"/>
    <property type="match status" value="1"/>
</dbReference>
<dbReference type="GO" id="GO:0016705">
    <property type="term" value="F:oxidoreductase activity, acting on paired donors, with incorporation or reduction of molecular oxygen"/>
    <property type="evidence" value="ECO:0007669"/>
    <property type="project" value="UniProtKB-ARBA"/>
</dbReference>
<keyword evidence="6" id="KW-0812">Transmembrane</keyword>
<evidence type="ECO:0000256" key="3">
    <source>
        <dbReference type="ARBA" id="ARBA00023002"/>
    </source>
</evidence>
<dbReference type="AlphaFoldDB" id="A0A1A0VD62"/>
<dbReference type="GO" id="GO:0046872">
    <property type="term" value="F:metal ion binding"/>
    <property type="evidence" value="ECO:0007669"/>
    <property type="project" value="UniProtKB-KW"/>
</dbReference>
<keyword evidence="2" id="KW-0479">Metal-binding</keyword>
<dbReference type="InterPro" id="IPR036922">
    <property type="entry name" value="Rieske_2Fe-2S_sf"/>
</dbReference>
<feature type="transmembrane region" description="Helical" evidence="6">
    <location>
        <begin position="134"/>
        <end position="154"/>
    </location>
</feature>
<keyword evidence="6" id="KW-1133">Transmembrane helix</keyword>
<organism evidence="8 9">
    <name type="scientific">Mycobacterium colombiense</name>
    <dbReference type="NCBI Taxonomy" id="339268"/>
    <lineage>
        <taxon>Bacteria</taxon>
        <taxon>Bacillati</taxon>
        <taxon>Actinomycetota</taxon>
        <taxon>Actinomycetes</taxon>
        <taxon>Mycobacteriales</taxon>
        <taxon>Mycobacteriaceae</taxon>
        <taxon>Mycobacterium</taxon>
        <taxon>Mycobacterium avium complex (MAC)</taxon>
    </lineage>
</organism>
<name>A0A1A0VD62_9MYCO</name>
<comment type="caution">
    <text evidence="8">The sequence shown here is derived from an EMBL/GenBank/DDBJ whole genome shotgun (WGS) entry which is preliminary data.</text>
</comment>